<proteinExistence type="inferred from homology"/>
<dbReference type="NCBIfam" id="TIGR01352">
    <property type="entry name" value="tonB_Cterm"/>
    <property type="match status" value="1"/>
</dbReference>
<evidence type="ECO:0000313" key="13">
    <source>
        <dbReference type="Proteomes" id="UP000197468"/>
    </source>
</evidence>
<name>A0A246JLV9_9BURK</name>
<dbReference type="Gene3D" id="3.30.1150.10">
    <property type="match status" value="1"/>
</dbReference>
<accession>A0A246JLV9</accession>
<keyword evidence="13" id="KW-1185">Reference proteome</keyword>
<evidence type="ECO:0000256" key="4">
    <source>
        <dbReference type="ARBA" id="ARBA00022475"/>
    </source>
</evidence>
<keyword evidence="7" id="KW-0653">Protein transport</keyword>
<sequence>MKLQGVPRWRGWAVTGVVHVAMLFALASAFTPARPPLPSPPTISARLLPSSPPRPSTRVAPPLPITLPRSALVLPPMPEIPPPSVQIVATPTAAVAATPLRFDPPAAAPESATTSARPSPVATAMATPTAATVPTPSTVLPATESPASLPADHRLCSERQIARHYPAMLRERGIQGQVVLRVKVDADGHAAEVVVSGGSGWRLLDEAARRVAESCPYLPARRGDQRLVSWVEYPVRFALQSPTLQ</sequence>
<keyword evidence="3" id="KW-0813">Transport</keyword>
<gene>
    <name evidence="12" type="ORF">CDN99_03980</name>
</gene>
<feature type="region of interest" description="Disordered" evidence="10">
    <location>
        <begin position="41"/>
        <end position="63"/>
    </location>
</feature>
<organism evidence="12 13">
    <name type="scientific">Roseateles aquatilis</name>
    <dbReference type="NCBI Taxonomy" id="431061"/>
    <lineage>
        <taxon>Bacteria</taxon>
        <taxon>Pseudomonadati</taxon>
        <taxon>Pseudomonadota</taxon>
        <taxon>Betaproteobacteria</taxon>
        <taxon>Burkholderiales</taxon>
        <taxon>Sphaerotilaceae</taxon>
        <taxon>Roseateles</taxon>
    </lineage>
</organism>
<dbReference type="EMBL" id="NIOF01000001">
    <property type="protein sequence ID" value="OWQ93626.1"/>
    <property type="molecule type" value="Genomic_DNA"/>
</dbReference>
<protein>
    <recommendedName>
        <fullName evidence="11">TonB C-terminal domain-containing protein</fullName>
    </recommendedName>
</protein>
<evidence type="ECO:0000256" key="3">
    <source>
        <dbReference type="ARBA" id="ARBA00022448"/>
    </source>
</evidence>
<dbReference type="PROSITE" id="PS52015">
    <property type="entry name" value="TONB_CTD"/>
    <property type="match status" value="1"/>
</dbReference>
<dbReference type="SUPFAM" id="SSF74653">
    <property type="entry name" value="TolA/TonB C-terminal domain"/>
    <property type="match status" value="1"/>
</dbReference>
<evidence type="ECO:0000256" key="7">
    <source>
        <dbReference type="ARBA" id="ARBA00022927"/>
    </source>
</evidence>
<keyword evidence="9" id="KW-0472">Membrane</keyword>
<dbReference type="PANTHER" id="PTHR33446">
    <property type="entry name" value="PROTEIN TONB-RELATED"/>
    <property type="match status" value="1"/>
</dbReference>
<dbReference type="InterPro" id="IPR006260">
    <property type="entry name" value="TonB/TolA_C"/>
</dbReference>
<evidence type="ECO:0000256" key="8">
    <source>
        <dbReference type="ARBA" id="ARBA00022989"/>
    </source>
</evidence>
<dbReference type="Pfam" id="PF03544">
    <property type="entry name" value="TonB_C"/>
    <property type="match status" value="1"/>
</dbReference>
<evidence type="ECO:0000256" key="9">
    <source>
        <dbReference type="ARBA" id="ARBA00023136"/>
    </source>
</evidence>
<dbReference type="RefSeq" id="WP_088382771.1">
    <property type="nucleotide sequence ID" value="NZ_NIOF01000001.1"/>
</dbReference>
<dbReference type="GO" id="GO:0031992">
    <property type="term" value="F:energy transducer activity"/>
    <property type="evidence" value="ECO:0007669"/>
    <property type="project" value="TreeGrafter"/>
</dbReference>
<evidence type="ECO:0000256" key="10">
    <source>
        <dbReference type="SAM" id="MobiDB-lite"/>
    </source>
</evidence>
<keyword evidence="8" id="KW-1133">Transmembrane helix</keyword>
<reference evidence="12 13" key="1">
    <citation type="journal article" date="2008" name="Int. J. Syst. Evol. Microbiol.">
        <title>Description of Roseateles aquatilis sp. nov. and Roseateles terrae sp. nov., in the class Betaproteobacteria, and emended description of the genus Roseateles.</title>
        <authorList>
            <person name="Gomila M."/>
            <person name="Bowien B."/>
            <person name="Falsen E."/>
            <person name="Moore E.R."/>
            <person name="Lalucat J."/>
        </authorList>
    </citation>
    <scope>NUCLEOTIDE SEQUENCE [LARGE SCALE GENOMIC DNA]</scope>
    <source>
        <strain evidence="12 13">CCUG 48205</strain>
    </source>
</reference>
<evidence type="ECO:0000256" key="5">
    <source>
        <dbReference type="ARBA" id="ARBA00022519"/>
    </source>
</evidence>
<evidence type="ECO:0000313" key="12">
    <source>
        <dbReference type="EMBL" id="OWQ93626.1"/>
    </source>
</evidence>
<feature type="domain" description="TonB C-terminal" evidence="11">
    <location>
        <begin position="150"/>
        <end position="245"/>
    </location>
</feature>
<dbReference type="GO" id="GO:0055085">
    <property type="term" value="P:transmembrane transport"/>
    <property type="evidence" value="ECO:0007669"/>
    <property type="project" value="InterPro"/>
</dbReference>
<evidence type="ECO:0000256" key="2">
    <source>
        <dbReference type="ARBA" id="ARBA00006555"/>
    </source>
</evidence>
<feature type="compositionally biased region" description="Low complexity" evidence="10">
    <location>
        <begin position="104"/>
        <end position="143"/>
    </location>
</feature>
<comment type="subcellular location">
    <subcellularLocation>
        <location evidence="1">Cell inner membrane</location>
        <topology evidence="1">Single-pass membrane protein</topology>
        <orientation evidence="1">Periplasmic side</orientation>
    </subcellularLocation>
</comment>
<dbReference type="GO" id="GO:0098797">
    <property type="term" value="C:plasma membrane protein complex"/>
    <property type="evidence" value="ECO:0007669"/>
    <property type="project" value="TreeGrafter"/>
</dbReference>
<comment type="caution">
    <text evidence="12">The sequence shown here is derived from an EMBL/GenBank/DDBJ whole genome shotgun (WGS) entry which is preliminary data.</text>
</comment>
<dbReference type="OrthoDB" id="9792439at2"/>
<dbReference type="PANTHER" id="PTHR33446:SF2">
    <property type="entry name" value="PROTEIN TONB"/>
    <property type="match status" value="1"/>
</dbReference>
<keyword evidence="6" id="KW-0812">Transmembrane</keyword>
<feature type="region of interest" description="Disordered" evidence="10">
    <location>
        <begin position="104"/>
        <end position="149"/>
    </location>
</feature>
<keyword evidence="5" id="KW-0997">Cell inner membrane</keyword>
<evidence type="ECO:0000256" key="6">
    <source>
        <dbReference type="ARBA" id="ARBA00022692"/>
    </source>
</evidence>
<dbReference type="Proteomes" id="UP000197468">
    <property type="component" value="Unassembled WGS sequence"/>
</dbReference>
<feature type="compositionally biased region" description="Pro residues" evidence="10">
    <location>
        <begin position="50"/>
        <end position="63"/>
    </location>
</feature>
<dbReference type="AlphaFoldDB" id="A0A246JLV9"/>
<dbReference type="InterPro" id="IPR051045">
    <property type="entry name" value="TonB-dependent_transducer"/>
</dbReference>
<dbReference type="InterPro" id="IPR037682">
    <property type="entry name" value="TonB_C"/>
</dbReference>
<keyword evidence="4" id="KW-1003">Cell membrane</keyword>
<comment type="similarity">
    <text evidence="2">Belongs to the TonB family.</text>
</comment>
<dbReference type="GO" id="GO:0015031">
    <property type="term" value="P:protein transport"/>
    <property type="evidence" value="ECO:0007669"/>
    <property type="project" value="UniProtKB-KW"/>
</dbReference>
<evidence type="ECO:0000259" key="11">
    <source>
        <dbReference type="PROSITE" id="PS52015"/>
    </source>
</evidence>
<evidence type="ECO:0000256" key="1">
    <source>
        <dbReference type="ARBA" id="ARBA00004383"/>
    </source>
</evidence>